<dbReference type="Gene3D" id="3.30.300.210">
    <property type="entry name" value="Nutrient germinant receptor protein C, domain 3"/>
    <property type="match status" value="1"/>
</dbReference>
<dbReference type="eggNOG" id="ENOG5032FPF">
    <property type="taxonomic scope" value="Bacteria"/>
</dbReference>
<proteinExistence type="predicted"/>
<feature type="chain" id="PRO_5038718948" description="Spore germination GerAC-like C-terminal domain-containing protein" evidence="1">
    <location>
        <begin position="29"/>
        <end position="358"/>
    </location>
</feature>
<evidence type="ECO:0000313" key="4">
    <source>
        <dbReference type="Proteomes" id="UP000028123"/>
    </source>
</evidence>
<name>A0A081NW11_9BACL</name>
<sequence>MNIERIFINRAVSLLLTAACLLPVAGCARLTAAEPRALQAEEARLVAAGIDEGPGGLRVTTGYGPPASGRSLQPYSITGPRMQSFVSFQAAAYRWERHRPPELVAIGDAWARSHGFPASWTRQIRMLGVKQGRRPLVAVVEGTAERFVSSPETMNGGIARLREGGWTADPLRFAGSAYEDDVVLPYLSAGPATMDNIPSQSGVSTRALLFKKQELVAELTSSQSNLLACMMGGYGLPKLEWSSEETPFATDSPLLRNITCRAEIASNGDLKQPRLNIVMRVAASPGGPSVTADSWASNLQRQGTELIRLLQGLRSDPLRLGESVRQQYPGVWNQDRWRDALTRARIDLQVRVTFDGGA</sequence>
<evidence type="ECO:0000259" key="2">
    <source>
        <dbReference type="Pfam" id="PF05504"/>
    </source>
</evidence>
<feature type="signal peptide" evidence="1">
    <location>
        <begin position="1"/>
        <end position="28"/>
    </location>
</feature>
<comment type="caution">
    <text evidence="3">The sequence shown here is derived from an EMBL/GenBank/DDBJ whole genome shotgun (WGS) entry which is preliminary data.</text>
</comment>
<keyword evidence="4" id="KW-1185">Reference proteome</keyword>
<accession>A0A081NW11</accession>
<dbReference type="InterPro" id="IPR046953">
    <property type="entry name" value="Spore_GerAC-like_C"/>
</dbReference>
<dbReference type="InterPro" id="IPR038501">
    <property type="entry name" value="Spore_GerAC_C_sf"/>
</dbReference>
<dbReference type="Proteomes" id="UP000028123">
    <property type="component" value="Unassembled WGS sequence"/>
</dbReference>
<gene>
    <name evidence="3" type="ORF">ET33_22275</name>
</gene>
<organism evidence="3 4">
    <name type="scientific">Paenibacillus tyrfis</name>
    <dbReference type="NCBI Taxonomy" id="1501230"/>
    <lineage>
        <taxon>Bacteria</taxon>
        <taxon>Bacillati</taxon>
        <taxon>Bacillota</taxon>
        <taxon>Bacilli</taxon>
        <taxon>Bacillales</taxon>
        <taxon>Paenibacillaceae</taxon>
        <taxon>Paenibacillus</taxon>
    </lineage>
</organism>
<dbReference type="Pfam" id="PF05504">
    <property type="entry name" value="Spore_GerAC"/>
    <property type="match status" value="1"/>
</dbReference>
<protein>
    <recommendedName>
        <fullName evidence="2">Spore germination GerAC-like C-terminal domain-containing protein</fullName>
    </recommendedName>
</protein>
<evidence type="ECO:0000313" key="3">
    <source>
        <dbReference type="EMBL" id="KEQ22634.1"/>
    </source>
</evidence>
<dbReference type="EMBL" id="JNVM01000033">
    <property type="protein sequence ID" value="KEQ22634.1"/>
    <property type="molecule type" value="Genomic_DNA"/>
</dbReference>
<dbReference type="OrthoDB" id="2611838at2"/>
<dbReference type="RefSeq" id="WP_036690707.1">
    <property type="nucleotide sequence ID" value="NZ_JNVM01000033.1"/>
</dbReference>
<evidence type="ECO:0000256" key="1">
    <source>
        <dbReference type="SAM" id="SignalP"/>
    </source>
</evidence>
<dbReference type="AlphaFoldDB" id="A0A081NW11"/>
<reference evidence="3 4" key="1">
    <citation type="submission" date="2014-06" db="EMBL/GenBank/DDBJ databases">
        <title>Draft genome sequence of Paenibacillus sp. MSt1.</title>
        <authorList>
            <person name="Aw Y.K."/>
            <person name="Ong K.S."/>
            <person name="Gan H.M."/>
            <person name="Lee S.M."/>
        </authorList>
    </citation>
    <scope>NUCLEOTIDE SEQUENCE [LARGE SCALE GENOMIC DNA]</scope>
    <source>
        <strain evidence="3 4">MSt1</strain>
    </source>
</reference>
<keyword evidence="1" id="KW-0732">Signal</keyword>
<feature type="domain" description="Spore germination GerAC-like C-terminal" evidence="2">
    <location>
        <begin position="209"/>
        <end position="353"/>
    </location>
</feature>